<evidence type="ECO:0000256" key="1">
    <source>
        <dbReference type="SAM" id="MobiDB-lite"/>
    </source>
</evidence>
<protein>
    <submittedName>
        <fullName evidence="2">Uncharacterized protein</fullName>
    </submittedName>
</protein>
<evidence type="ECO:0000313" key="3">
    <source>
        <dbReference type="Proteomes" id="UP001465976"/>
    </source>
</evidence>
<comment type="caution">
    <text evidence="2">The sequence shown here is derived from an EMBL/GenBank/DDBJ whole genome shotgun (WGS) entry which is preliminary data.</text>
</comment>
<dbReference type="Proteomes" id="UP001465976">
    <property type="component" value="Unassembled WGS sequence"/>
</dbReference>
<reference evidence="2 3" key="1">
    <citation type="submission" date="2024-02" db="EMBL/GenBank/DDBJ databases">
        <title>A draft genome for the cacao thread blight pathogen Marasmius crinis-equi.</title>
        <authorList>
            <person name="Cohen S.P."/>
            <person name="Baruah I.K."/>
            <person name="Amoako-Attah I."/>
            <person name="Bukari Y."/>
            <person name="Meinhardt L.W."/>
            <person name="Bailey B.A."/>
        </authorList>
    </citation>
    <scope>NUCLEOTIDE SEQUENCE [LARGE SCALE GENOMIC DNA]</scope>
    <source>
        <strain evidence="2 3">GH-76</strain>
    </source>
</reference>
<organism evidence="2 3">
    <name type="scientific">Marasmius crinis-equi</name>
    <dbReference type="NCBI Taxonomy" id="585013"/>
    <lineage>
        <taxon>Eukaryota</taxon>
        <taxon>Fungi</taxon>
        <taxon>Dikarya</taxon>
        <taxon>Basidiomycota</taxon>
        <taxon>Agaricomycotina</taxon>
        <taxon>Agaricomycetes</taxon>
        <taxon>Agaricomycetidae</taxon>
        <taxon>Agaricales</taxon>
        <taxon>Marasmiineae</taxon>
        <taxon>Marasmiaceae</taxon>
        <taxon>Marasmius</taxon>
    </lineage>
</organism>
<feature type="region of interest" description="Disordered" evidence="1">
    <location>
        <begin position="1"/>
        <end position="60"/>
    </location>
</feature>
<proteinExistence type="predicted"/>
<accession>A0ABR3EZL4</accession>
<evidence type="ECO:0000313" key="2">
    <source>
        <dbReference type="EMBL" id="KAL0568378.1"/>
    </source>
</evidence>
<dbReference type="EMBL" id="JBAHYK010001355">
    <property type="protein sequence ID" value="KAL0568378.1"/>
    <property type="molecule type" value="Genomic_DNA"/>
</dbReference>
<gene>
    <name evidence="2" type="ORF">V5O48_013609</name>
</gene>
<feature type="compositionally biased region" description="Polar residues" evidence="1">
    <location>
        <begin position="11"/>
        <end position="46"/>
    </location>
</feature>
<name>A0ABR3EZL4_9AGAR</name>
<sequence length="372" mass="41181">MDKQPGPAVSATPTAIPPSSTSALRQPSSGPSRTTKSISSGRSSHLPSKPKASKKESTATATIERNKFIDVDSPFMPRTFSTWAAASVAVGETFDLNIAPPAGRNTGYALPDPNILVGTKNEGARIRYVTTWLKIRPVMLYRMRSPTFEPLKTSDWRSILGMEAHSTKTDTVVGKRRSEMQAMLRECLVTGGLQGTIDLDHLDTAPAKWGDASFDPTVMPPTDIVQQVLWELFEINFRYELLALDRICYQGKRTPAERQVTILGLLPHFHNRLVPEDIGSALEGFASTDLDERRGALYRFHGVMSAWKGGEGEMPAKLNEGLVVTMKWNRPRVSVLEVDTYETALVNHYIKVFSSAFRRAPLLPHRLQSTST</sequence>
<keyword evidence="3" id="KW-1185">Reference proteome</keyword>